<dbReference type="Gene3D" id="2.102.10.10">
    <property type="entry name" value="Rieske [2Fe-2S] iron-sulphur domain"/>
    <property type="match status" value="1"/>
</dbReference>
<dbReference type="CDD" id="cd00680">
    <property type="entry name" value="RHO_alpha_C"/>
    <property type="match status" value="1"/>
</dbReference>
<keyword evidence="4" id="KW-0560">Oxidoreductase</keyword>
<reference evidence="8 9" key="1">
    <citation type="submission" date="2023-07" db="EMBL/GenBank/DDBJ databases">
        <title>Sorghum-associated microbial communities from plants grown in Nebraska, USA.</title>
        <authorList>
            <person name="Schachtman D."/>
        </authorList>
    </citation>
    <scope>NUCLEOTIDE SEQUENCE [LARGE SCALE GENOMIC DNA]</scope>
    <source>
        <strain evidence="8 9">BE190</strain>
    </source>
</reference>
<dbReference type="Pfam" id="PF00355">
    <property type="entry name" value="Rieske"/>
    <property type="match status" value="1"/>
</dbReference>
<dbReference type="InterPro" id="IPR017941">
    <property type="entry name" value="Rieske_2Fe-2S"/>
</dbReference>
<dbReference type="PANTHER" id="PTHR43756:SF5">
    <property type="entry name" value="CHOLINE MONOOXYGENASE, CHLOROPLASTIC"/>
    <property type="match status" value="1"/>
</dbReference>
<dbReference type="Gene3D" id="3.90.380.10">
    <property type="entry name" value="Naphthalene 1,2-dioxygenase Alpha Subunit, Chain A, domain 1"/>
    <property type="match status" value="1"/>
</dbReference>
<dbReference type="RefSeq" id="WP_310076222.1">
    <property type="nucleotide sequence ID" value="NZ_JAVDVX010000012.1"/>
</dbReference>
<dbReference type="PANTHER" id="PTHR43756">
    <property type="entry name" value="CHOLINE MONOOXYGENASE, CHLOROPLASTIC"/>
    <property type="match status" value="1"/>
</dbReference>
<dbReference type="Proteomes" id="UP001253595">
    <property type="component" value="Unassembled WGS sequence"/>
</dbReference>
<dbReference type="PROSITE" id="PS51296">
    <property type="entry name" value="RIESKE"/>
    <property type="match status" value="1"/>
</dbReference>
<evidence type="ECO:0000259" key="7">
    <source>
        <dbReference type="PROSITE" id="PS51296"/>
    </source>
</evidence>
<keyword evidence="6" id="KW-0411">Iron-sulfur</keyword>
<sequence>MGRSMYKLLDNLDRYSASYNDIWLVPEEQLALPIEAYCSEDIFREEQEKIFSRSSIYVGHEAMVPNIGDWHALPHEENSRVLIRNENGVELISNVCRHRQAIMLGGTPDPDNIRRGKLESTGNRIFCPIHAWSYDQTGKLLNAPKFAKQPPCANLQRFPLSNVSGLLFEGKRNPAADMATLFAMPEFDFSDYVLGHVEPHSCAYNWKTFLEIYNDDYHIAAFHPGLSRYVNSKGLKWDYGDWFSMQRIGVSPNLNRAGTKTYEAWHTDLLSYNQGLTPEFGAIWATYYPTHMIEVFPYALVLSTLYPKSVHSTLNVVEFYYPEKLLEQYPDLAESHRKAYMETALEDDEIAERVEAGRRALYRLGVNEVGPYQTPMEDGIRHFHGWYRSLMK</sequence>
<feature type="domain" description="Rieske" evidence="7">
    <location>
        <begin position="56"/>
        <end position="169"/>
    </location>
</feature>
<keyword evidence="9" id="KW-1185">Reference proteome</keyword>
<evidence type="ECO:0000256" key="1">
    <source>
        <dbReference type="ARBA" id="ARBA00001962"/>
    </source>
</evidence>
<organism evidence="8 9">
    <name type="scientific">Cellvibrio fibrivorans</name>
    <dbReference type="NCBI Taxonomy" id="126350"/>
    <lineage>
        <taxon>Bacteria</taxon>
        <taxon>Pseudomonadati</taxon>
        <taxon>Pseudomonadota</taxon>
        <taxon>Gammaproteobacteria</taxon>
        <taxon>Cellvibrionales</taxon>
        <taxon>Cellvibrionaceae</taxon>
        <taxon>Cellvibrio</taxon>
    </lineage>
</organism>
<keyword evidence="5" id="KW-0408">Iron</keyword>
<dbReference type="InterPro" id="IPR036922">
    <property type="entry name" value="Rieske_2Fe-2S_sf"/>
</dbReference>
<keyword evidence="2" id="KW-0001">2Fe-2S</keyword>
<comment type="caution">
    <text evidence="8">The sequence shown here is derived from an EMBL/GenBank/DDBJ whole genome shotgun (WGS) entry which is preliminary data.</text>
</comment>
<accession>A0ABU1V3X5</accession>
<dbReference type="InterPro" id="IPR015879">
    <property type="entry name" value="Ring_hydroxy_dOase_asu_C_dom"/>
</dbReference>
<dbReference type="SUPFAM" id="SSF55961">
    <property type="entry name" value="Bet v1-like"/>
    <property type="match status" value="1"/>
</dbReference>
<evidence type="ECO:0000256" key="5">
    <source>
        <dbReference type="ARBA" id="ARBA00023004"/>
    </source>
</evidence>
<protein>
    <submittedName>
        <fullName evidence="8">Phenylpropionate dioxygenase-like ring-hydroxylating dioxygenase large terminal subunit</fullName>
    </submittedName>
</protein>
<evidence type="ECO:0000256" key="3">
    <source>
        <dbReference type="ARBA" id="ARBA00022723"/>
    </source>
</evidence>
<comment type="cofactor">
    <cofactor evidence="1">
        <name>Fe cation</name>
        <dbReference type="ChEBI" id="CHEBI:24875"/>
    </cofactor>
</comment>
<proteinExistence type="predicted"/>
<evidence type="ECO:0000313" key="8">
    <source>
        <dbReference type="EMBL" id="MDR7092169.1"/>
    </source>
</evidence>
<evidence type="ECO:0000256" key="6">
    <source>
        <dbReference type="ARBA" id="ARBA00023014"/>
    </source>
</evidence>
<gene>
    <name evidence="8" type="ORF">J2X05_004210</name>
</gene>
<keyword evidence="3" id="KW-0479">Metal-binding</keyword>
<dbReference type="EMBL" id="JAVDVX010000012">
    <property type="protein sequence ID" value="MDR7092169.1"/>
    <property type="molecule type" value="Genomic_DNA"/>
</dbReference>
<dbReference type="CDD" id="cd03469">
    <property type="entry name" value="Rieske_RO_Alpha_N"/>
    <property type="match status" value="1"/>
</dbReference>
<name>A0ABU1V3X5_9GAMM</name>
<evidence type="ECO:0000256" key="4">
    <source>
        <dbReference type="ARBA" id="ARBA00023002"/>
    </source>
</evidence>
<evidence type="ECO:0000256" key="2">
    <source>
        <dbReference type="ARBA" id="ARBA00022714"/>
    </source>
</evidence>
<evidence type="ECO:0000313" key="9">
    <source>
        <dbReference type="Proteomes" id="UP001253595"/>
    </source>
</evidence>
<dbReference type="Pfam" id="PF00848">
    <property type="entry name" value="Ring_hydroxyl_A"/>
    <property type="match status" value="1"/>
</dbReference>
<dbReference type="InterPro" id="IPR001663">
    <property type="entry name" value="Rng_hydr_dOase-A"/>
</dbReference>
<dbReference type="SUPFAM" id="SSF50022">
    <property type="entry name" value="ISP domain"/>
    <property type="match status" value="1"/>
</dbReference>